<dbReference type="AlphaFoldDB" id="A0A444MMP4"/>
<name>A0A444MMP4_9SPHI</name>
<evidence type="ECO:0000313" key="1">
    <source>
        <dbReference type="EMBL" id="RWY50985.1"/>
    </source>
</evidence>
<dbReference type="EMBL" id="SBIW01000006">
    <property type="protein sequence ID" value="RWY50985.1"/>
    <property type="molecule type" value="Genomic_DNA"/>
</dbReference>
<dbReference type="OrthoDB" id="609485at2"/>
<evidence type="ECO:0000313" key="2">
    <source>
        <dbReference type="Proteomes" id="UP000286701"/>
    </source>
</evidence>
<protein>
    <recommendedName>
        <fullName evidence="3">Carboxypeptidase regulatory-like domain-containing protein</fullName>
    </recommendedName>
</protein>
<keyword evidence="2" id="KW-1185">Reference proteome</keyword>
<evidence type="ECO:0008006" key="3">
    <source>
        <dbReference type="Google" id="ProtNLM"/>
    </source>
</evidence>
<dbReference type="RefSeq" id="WP_128534404.1">
    <property type="nucleotide sequence ID" value="NZ_SBIW01000006.1"/>
</dbReference>
<reference evidence="1 2" key="1">
    <citation type="submission" date="2019-01" db="EMBL/GenBank/DDBJ databases">
        <title>Mucilaginibacter antarcticum sp. nov., isolated from antarctic soil.</title>
        <authorList>
            <person name="Yan Y.-Q."/>
            <person name="Du Z.-J."/>
        </authorList>
    </citation>
    <scope>NUCLEOTIDE SEQUENCE [LARGE SCALE GENOMIC DNA]</scope>
    <source>
        <strain evidence="1 2">F01003</strain>
    </source>
</reference>
<gene>
    <name evidence="1" type="ORF">EPL05_13010</name>
</gene>
<organism evidence="1 2">
    <name type="scientific">Mucilaginibacter gilvus</name>
    <dbReference type="NCBI Taxonomy" id="2305909"/>
    <lineage>
        <taxon>Bacteria</taxon>
        <taxon>Pseudomonadati</taxon>
        <taxon>Bacteroidota</taxon>
        <taxon>Sphingobacteriia</taxon>
        <taxon>Sphingobacteriales</taxon>
        <taxon>Sphingobacteriaceae</taxon>
        <taxon>Mucilaginibacter</taxon>
    </lineage>
</organism>
<sequence>MVILQLDATAQDTGAVKKLIRMDQDLRERFPAEKLYLHFDRPSYTTFDTIWFKAYLFNAATYSPSRLSSKVYIELINDSSSVVNRFAIPMGSGLGQGHIILNEKISDGTYTVRAYTNWMQNFGEDAYFSKQFYIGKPSAQGSWLVNEQHNIKAMPQGNEVNLALKLTSLTNAVIPYRDIELRLTEGKKTLVKNNYLTTDGGNINANFMLPKKTETRRLSLLITDKTTKNKYIFPFYPGGYLQNIDLQFMPEGGNLVNGISSRVAFKAISEDGLGTAVTGHIVNNSGQQVSSFSTSHNGMGSFILLPKATETYTAKFELNDASHSVPLPVVQPSGLSLRVDNLSSPDSVYIHIKATPGIAAANKSYSLIVQSAGGIYLGLSFKIGRGFNNIPLEKSYLMSGIVSFTIIDADNRPLCERRIFIDHHDRLDLEVANAQTVYTPQDSIALNIHACDANGHPIAGSFSVGITDDAFIKNDASADNIVSRLLLTSELKGHIENPGWYFNSNDLNTAKAMDDLMLTQGWTGFDWEKAMLPIARPQFIAEPGNRLTGRLRNLFNKPAKDSRLNLFSVSKKYGLIVLDTISDAKGEFAFENLPLFDTIAYTLRVNNKKDKASTADIILDLFKPTAIAESEIRIMPWYVHAYDSLMLAYFNRPQPIRYNGIDISEVKGKLLKEVKIKADKPHVNVAGYNGFVKKEIFEKELVEAGKMTLFDLLSRKIGGFGVNRFYAESVFSKPAYHIYDPALVIGTSMVADIIVDGMSTSVIVGVNTSIDPVGDPQTTIDFMKSIGADDVKDIKIAEGTRLFITVTTRSGNGIFTQPAFNIFSYRPVPFCLPKQFYRPRYDVKNTTALLPRPTLHWEPNIITDGTGKAALSFFAADKPGTYTVIIEGTDMNGNFGRQTSKITISPQAAAQKRTQIGK</sequence>
<dbReference type="Proteomes" id="UP000286701">
    <property type="component" value="Unassembled WGS sequence"/>
</dbReference>
<proteinExistence type="predicted"/>
<dbReference type="Gene3D" id="2.60.40.1930">
    <property type="match status" value="1"/>
</dbReference>
<accession>A0A444MMP4</accession>
<comment type="caution">
    <text evidence="1">The sequence shown here is derived from an EMBL/GenBank/DDBJ whole genome shotgun (WGS) entry which is preliminary data.</text>
</comment>